<evidence type="ECO:0000259" key="7">
    <source>
        <dbReference type="PROSITE" id="PS51485"/>
    </source>
</evidence>
<dbReference type="FunFam" id="2.60.40.420:FF:000018">
    <property type="entry name" value="Lamin-like protein"/>
    <property type="match status" value="1"/>
</dbReference>
<evidence type="ECO:0000256" key="2">
    <source>
        <dbReference type="ARBA" id="ARBA00023157"/>
    </source>
</evidence>
<protein>
    <recommendedName>
        <fullName evidence="7">Phytocyanin domain-containing protein</fullName>
    </recommendedName>
</protein>
<comment type="similarity">
    <text evidence="4">Belongs to the early nodulin-like (ENODL) family.</text>
</comment>
<dbReference type="PANTHER" id="PTHR33021:SF231">
    <property type="entry name" value="EARLY NODULIN-LIKE PROTEIN 17"/>
    <property type="match status" value="1"/>
</dbReference>
<keyword evidence="6" id="KW-0472">Membrane</keyword>
<dbReference type="InterPro" id="IPR039391">
    <property type="entry name" value="Phytocyanin-like"/>
</dbReference>
<evidence type="ECO:0000256" key="6">
    <source>
        <dbReference type="SAM" id="Phobius"/>
    </source>
</evidence>
<dbReference type="PANTHER" id="PTHR33021">
    <property type="entry name" value="BLUE COPPER PROTEIN"/>
    <property type="match status" value="1"/>
</dbReference>
<evidence type="ECO:0000256" key="5">
    <source>
        <dbReference type="ARBA" id="ARBA00037626"/>
    </source>
</evidence>
<organism evidence="8">
    <name type="scientific">Fagus sylvatica</name>
    <name type="common">Beechnut</name>
    <dbReference type="NCBI Taxonomy" id="28930"/>
    <lineage>
        <taxon>Eukaryota</taxon>
        <taxon>Viridiplantae</taxon>
        <taxon>Streptophyta</taxon>
        <taxon>Embryophyta</taxon>
        <taxon>Tracheophyta</taxon>
        <taxon>Spermatophyta</taxon>
        <taxon>Magnoliopsida</taxon>
        <taxon>eudicotyledons</taxon>
        <taxon>Gunneridae</taxon>
        <taxon>Pentapetalae</taxon>
        <taxon>rosids</taxon>
        <taxon>fabids</taxon>
        <taxon>Fagales</taxon>
        <taxon>Fagaceae</taxon>
        <taxon>Fagus</taxon>
    </lineage>
</organism>
<feature type="domain" description="Phytocyanin" evidence="7">
    <location>
        <begin position="33"/>
        <end position="133"/>
    </location>
</feature>
<dbReference type="InterPro" id="IPR002156">
    <property type="entry name" value="RNaseH_domain"/>
</dbReference>
<dbReference type="CDD" id="cd06222">
    <property type="entry name" value="RNase_H_like"/>
    <property type="match status" value="1"/>
</dbReference>
<dbReference type="InterPro" id="IPR003245">
    <property type="entry name" value="Phytocyanin_dom"/>
</dbReference>
<dbReference type="Pfam" id="PF13456">
    <property type="entry name" value="RVT_3"/>
    <property type="match status" value="1"/>
</dbReference>
<keyword evidence="3" id="KW-0325">Glycoprotein</keyword>
<dbReference type="InterPro" id="IPR008972">
    <property type="entry name" value="Cupredoxin"/>
</dbReference>
<evidence type="ECO:0000256" key="4">
    <source>
        <dbReference type="ARBA" id="ARBA00035011"/>
    </source>
</evidence>
<feature type="transmembrane region" description="Helical" evidence="6">
    <location>
        <begin position="12"/>
        <end position="37"/>
    </location>
</feature>
<comment type="function">
    <text evidence="5">May act as a carbohydrate transporter.</text>
</comment>
<dbReference type="Gene3D" id="2.60.40.420">
    <property type="entry name" value="Cupredoxins - blue copper proteins"/>
    <property type="match status" value="1"/>
</dbReference>
<dbReference type="InterPro" id="IPR036397">
    <property type="entry name" value="RNaseH_sf"/>
</dbReference>
<keyword evidence="6" id="KW-0812">Transmembrane</keyword>
<accession>A0A2N9GY36</accession>
<dbReference type="InterPro" id="IPR012337">
    <property type="entry name" value="RNaseH-like_sf"/>
</dbReference>
<dbReference type="GO" id="GO:0003676">
    <property type="term" value="F:nucleic acid binding"/>
    <property type="evidence" value="ECO:0007669"/>
    <property type="project" value="InterPro"/>
</dbReference>
<keyword evidence="2" id="KW-1015">Disulfide bond</keyword>
<keyword evidence="6" id="KW-1133">Transmembrane helix</keyword>
<sequence length="371" mass="41309">MEGVRRGSQSGPLTMVLVLMCTVVVMVPGVSATRWIVGANMGWTTNVNYTIWAQDKHFYNGDWLFFVYDRNQMNVLEVNKTDYETCNSDHPLHNWTTGAGRDVVPLNVTRNYYIISGKGFCYGGMKLAIHVENLPPPPTSTPLNEKSSSPTLTSRVKIVLPMVFAIGALWDAFIRGWVLQLEEGLSACLVLVRATLAHRGINIIPSCPRCSSPMESLSHVLKDCPDSISFWNDIVPPQCSLNSFNLPFIDCRNQVIFKPGASLPNLSASTISFASEFFCLWGNGKNPKVELRALLDGLLMTVELNIHFLEIEMDSLVVVDLILAIHPANVFFRSIISDCRYLLEKFEGVSIKHIYREANMCADLLAKAGCD</sequence>
<dbReference type="SUPFAM" id="SSF53098">
    <property type="entry name" value="Ribonuclease H-like"/>
    <property type="match status" value="1"/>
</dbReference>
<dbReference type="GO" id="GO:0005886">
    <property type="term" value="C:plasma membrane"/>
    <property type="evidence" value="ECO:0007669"/>
    <property type="project" value="TreeGrafter"/>
</dbReference>
<evidence type="ECO:0000313" key="8">
    <source>
        <dbReference type="EMBL" id="SPD04662.1"/>
    </source>
</evidence>
<dbReference type="EMBL" id="OIVN01002557">
    <property type="protein sequence ID" value="SPD04662.1"/>
    <property type="molecule type" value="Genomic_DNA"/>
</dbReference>
<dbReference type="InterPro" id="IPR044730">
    <property type="entry name" value="RNase_H-like_dom_plant"/>
</dbReference>
<keyword evidence="1" id="KW-0732">Signal</keyword>
<dbReference type="AlphaFoldDB" id="A0A2N9GY36"/>
<gene>
    <name evidence="8" type="ORF">FSB_LOCUS32544</name>
</gene>
<dbReference type="PROSITE" id="PS51485">
    <property type="entry name" value="PHYTOCYANIN"/>
    <property type="match status" value="1"/>
</dbReference>
<name>A0A2N9GY36_FAGSY</name>
<proteinExistence type="inferred from homology"/>
<dbReference type="Pfam" id="PF02298">
    <property type="entry name" value="Cu_bind_like"/>
    <property type="match status" value="1"/>
</dbReference>
<dbReference type="Gene3D" id="3.30.420.10">
    <property type="entry name" value="Ribonuclease H-like superfamily/Ribonuclease H"/>
    <property type="match status" value="1"/>
</dbReference>
<evidence type="ECO:0000256" key="1">
    <source>
        <dbReference type="ARBA" id="ARBA00022729"/>
    </source>
</evidence>
<reference evidence="8" key="1">
    <citation type="submission" date="2018-02" db="EMBL/GenBank/DDBJ databases">
        <authorList>
            <person name="Cohen D.B."/>
            <person name="Kent A.D."/>
        </authorList>
    </citation>
    <scope>NUCLEOTIDE SEQUENCE</scope>
</reference>
<evidence type="ECO:0000256" key="3">
    <source>
        <dbReference type="ARBA" id="ARBA00023180"/>
    </source>
</evidence>
<dbReference type="GO" id="GO:0009055">
    <property type="term" value="F:electron transfer activity"/>
    <property type="evidence" value="ECO:0007669"/>
    <property type="project" value="InterPro"/>
</dbReference>
<dbReference type="SUPFAM" id="SSF49503">
    <property type="entry name" value="Cupredoxins"/>
    <property type="match status" value="1"/>
</dbReference>
<dbReference type="GO" id="GO:0004523">
    <property type="term" value="F:RNA-DNA hybrid ribonuclease activity"/>
    <property type="evidence" value="ECO:0007669"/>
    <property type="project" value="InterPro"/>
</dbReference>